<dbReference type="GO" id="GO:0003677">
    <property type="term" value="F:DNA binding"/>
    <property type="evidence" value="ECO:0007669"/>
    <property type="project" value="UniProtKB-KW"/>
</dbReference>
<keyword evidence="8" id="KW-1185">Reference proteome</keyword>
<keyword evidence="3" id="KW-0238">DNA-binding</keyword>
<name>A0A1H6BQU2_9ACTN</name>
<dbReference type="Pfam" id="PF03466">
    <property type="entry name" value="LysR_substrate"/>
    <property type="match status" value="2"/>
</dbReference>
<dbReference type="InterPro" id="IPR036390">
    <property type="entry name" value="WH_DNA-bd_sf"/>
</dbReference>
<dbReference type="SUPFAM" id="SSF46785">
    <property type="entry name" value="Winged helix' DNA-binding domain"/>
    <property type="match status" value="1"/>
</dbReference>
<evidence type="ECO:0000256" key="5">
    <source>
        <dbReference type="SAM" id="MobiDB-lite"/>
    </source>
</evidence>
<dbReference type="Gene3D" id="3.40.190.10">
    <property type="entry name" value="Periplasmic binding protein-like II"/>
    <property type="match status" value="2"/>
</dbReference>
<dbReference type="Gene3D" id="1.10.10.10">
    <property type="entry name" value="Winged helix-like DNA-binding domain superfamily/Winged helix DNA-binding domain"/>
    <property type="match status" value="1"/>
</dbReference>
<dbReference type="PANTHER" id="PTHR30346">
    <property type="entry name" value="TRANSCRIPTIONAL DUAL REGULATOR HCAR-RELATED"/>
    <property type="match status" value="1"/>
</dbReference>
<dbReference type="PROSITE" id="PS50931">
    <property type="entry name" value="HTH_LYSR"/>
    <property type="match status" value="1"/>
</dbReference>
<sequence>MIEARHLRVLRAVARTGSFSAAARELGCTQPAVSQQMKALEGSAGTPLLVRGAREMRLTEAGEVLVRHAAGILSGLTAAEEEVAAIAGLRAGRVRLASFPSGSSTLVPSAVADLRAHHPDTRVSLVEAEPPRSVEMLRAGDCDITLAFRYVDLPTPAEESWSDLVVRPLLTDRLVGLVPADHPLAAGSGGAGSEGAGSKGEGSEGGRASVPSVPYDALAAEQWIAGCPRCRRHLVEVCERAGFTPRIDFATDDYPAVVGLVAAGLGVAVLPELALAAVRTDGVAVLEMAPSVEREVVALTLPDLAHVPAVDMMLARLTRAGLRARTPRD</sequence>
<dbReference type="Proteomes" id="UP000236754">
    <property type="component" value="Unassembled WGS sequence"/>
</dbReference>
<dbReference type="OrthoDB" id="3673085at2"/>
<dbReference type="RefSeq" id="WP_103886866.1">
    <property type="nucleotide sequence ID" value="NZ_FNVU01000007.1"/>
</dbReference>
<feature type="domain" description="HTH lysR-type" evidence="6">
    <location>
        <begin position="2"/>
        <end position="59"/>
    </location>
</feature>
<dbReference type="AlphaFoldDB" id="A0A1H6BQU2"/>
<feature type="region of interest" description="Disordered" evidence="5">
    <location>
        <begin position="186"/>
        <end position="210"/>
    </location>
</feature>
<protein>
    <submittedName>
        <fullName evidence="7">Transcriptional regulator</fullName>
    </submittedName>
</protein>
<evidence type="ECO:0000313" key="7">
    <source>
        <dbReference type="EMBL" id="SEG63063.1"/>
    </source>
</evidence>
<dbReference type="SUPFAM" id="SSF53850">
    <property type="entry name" value="Periplasmic binding protein-like II"/>
    <property type="match status" value="1"/>
</dbReference>
<dbReference type="GO" id="GO:0003700">
    <property type="term" value="F:DNA-binding transcription factor activity"/>
    <property type="evidence" value="ECO:0007669"/>
    <property type="project" value="InterPro"/>
</dbReference>
<proteinExistence type="inferred from homology"/>
<dbReference type="InterPro" id="IPR005119">
    <property type="entry name" value="LysR_subst-bd"/>
</dbReference>
<gene>
    <name evidence="7" type="ORF">SAMN05216223_107130</name>
</gene>
<evidence type="ECO:0000256" key="2">
    <source>
        <dbReference type="ARBA" id="ARBA00023015"/>
    </source>
</evidence>
<evidence type="ECO:0000259" key="6">
    <source>
        <dbReference type="PROSITE" id="PS50931"/>
    </source>
</evidence>
<keyword evidence="2" id="KW-0805">Transcription regulation</keyword>
<dbReference type="CDD" id="cd08423">
    <property type="entry name" value="PBP2_LTTR_like_6"/>
    <property type="match status" value="1"/>
</dbReference>
<dbReference type="Pfam" id="PF00126">
    <property type="entry name" value="HTH_1"/>
    <property type="match status" value="1"/>
</dbReference>
<dbReference type="EMBL" id="FNVU01000007">
    <property type="protein sequence ID" value="SEG63063.1"/>
    <property type="molecule type" value="Genomic_DNA"/>
</dbReference>
<dbReference type="PRINTS" id="PR00039">
    <property type="entry name" value="HTHLYSR"/>
</dbReference>
<feature type="compositionally biased region" description="Gly residues" evidence="5">
    <location>
        <begin position="187"/>
        <end position="205"/>
    </location>
</feature>
<dbReference type="InterPro" id="IPR000847">
    <property type="entry name" value="LysR_HTH_N"/>
</dbReference>
<dbReference type="FunFam" id="1.10.10.10:FF:000001">
    <property type="entry name" value="LysR family transcriptional regulator"/>
    <property type="match status" value="1"/>
</dbReference>
<evidence type="ECO:0000256" key="1">
    <source>
        <dbReference type="ARBA" id="ARBA00009437"/>
    </source>
</evidence>
<evidence type="ECO:0000256" key="3">
    <source>
        <dbReference type="ARBA" id="ARBA00023125"/>
    </source>
</evidence>
<dbReference type="GO" id="GO:0032993">
    <property type="term" value="C:protein-DNA complex"/>
    <property type="evidence" value="ECO:0007669"/>
    <property type="project" value="TreeGrafter"/>
</dbReference>
<comment type="similarity">
    <text evidence="1">Belongs to the LysR transcriptional regulatory family.</text>
</comment>
<accession>A0A1H6BQU2</accession>
<dbReference type="InterPro" id="IPR036388">
    <property type="entry name" value="WH-like_DNA-bd_sf"/>
</dbReference>
<reference evidence="7 8" key="1">
    <citation type="submission" date="2016-10" db="EMBL/GenBank/DDBJ databases">
        <authorList>
            <person name="de Groot N.N."/>
        </authorList>
    </citation>
    <scope>NUCLEOTIDE SEQUENCE [LARGE SCALE GENOMIC DNA]</scope>
    <source>
        <strain evidence="7 8">CGMCC 4.2023</strain>
    </source>
</reference>
<evidence type="ECO:0000256" key="4">
    <source>
        <dbReference type="ARBA" id="ARBA00023163"/>
    </source>
</evidence>
<keyword evidence="4" id="KW-0804">Transcription</keyword>
<dbReference type="PANTHER" id="PTHR30346:SF29">
    <property type="entry name" value="LYSR SUBSTRATE-BINDING"/>
    <property type="match status" value="1"/>
</dbReference>
<organism evidence="7 8">
    <name type="scientific">Actinacidiphila yanglinensis</name>
    <dbReference type="NCBI Taxonomy" id="310779"/>
    <lineage>
        <taxon>Bacteria</taxon>
        <taxon>Bacillati</taxon>
        <taxon>Actinomycetota</taxon>
        <taxon>Actinomycetes</taxon>
        <taxon>Kitasatosporales</taxon>
        <taxon>Streptomycetaceae</taxon>
        <taxon>Actinacidiphila</taxon>
    </lineage>
</organism>
<evidence type="ECO:0000313" key="8">
    <source>
        <dbReference type="Proteomes" id="UP000236754"/>
    </source>
</evidence>